<dbReference type="PANTHER" id="PTHR33221:SF15">
    <property type="entry name" value="HTH-TYPE TRANSCRIPTIONAL REGULATOR YWGB-RELATED"/>
    <property type="match status" value="1"/>
</dbReference>
<dbReference type="PROSITE" id="PS51197">
    <property type="entry name" value="HTH_RRF2_2"/>
    <property type="match status" value="1"/>
</dbReference>
<dbReference type="Proteomes" id="UP001176210">
    <property type="component" value="Unassembled WGS sequence"/>
</dbReference>
<dbReference type="Proteomes" id="UP000274792">
    <property type="component" value="Unassembled WGS sequence"/>
</dbReference>
<dbReference type="PANTHER" id="PTHR33221">
    <property type="entry name" value="WINGED HELIX-TURN-HELIX TRANSCRIPTIONAL REGULATOR, RRF2 FAMILY"/>
    <property type="match status" value="1"/>
</dbReference>
<dbReference type="Proteomes" id="UP000640299">
    <property type="component" value="Chromosome"/>
</dbReference>
<reference evidence="3 4" key="1">
    <citation type="submission" date="2018-10" db="EMBL/GenBank/DDBJ databases">
        <title>A collection Staphylococci species genome sequencing.</title>
        <authorList>
            <person name="Cole K."/>
        </authorList>
    </citation>
    <scope>NUCLEOTIDE SEQUENCE [LARGE SCALE GENOMIC DNA]</scope>
    <source>
        <strain evidence="3">CCUG 37923</strain>
        <strain evidence="4">NCTC 12218</strain>
    </source>
</reference>
<dbReference type="GO" id="GO:0003700">
    <property type="term" value="F:DNA-binding transcription factor activity"/>
    <property type="evidence" value="ECO:0007669"/>
    <property type="project" value="TreeGrafter"/>
</dbReference>
<evidence type="ECO:0000313" key="5">
    <source>
        <dbReference type="Proteomes" id="UP001176210"/>
    </source>
</evidence>
<dbReference type="SUPFAM" id="SSF46785">
    <property type="entry name" value="Winged helix' DNA-binding domain"/>
    <property type="match status" value="1"/>
</dbReference>
<proteinExistence type="predicted"/>
<dbReference type="AlphaFoldDB" id="A0A8E2VC90"/>
<dbReference type="InterPro" id="IPR000944">
    <property type="entry name" value="Tscrpt_reg_Rrf2"/>
</dbReference>
<dbReference type="GO" id="GO:0005829">
    <property type="term" value="C:cytosol"/>
    <property type="evidence" value="ECO:0007669"/>
    <property type="project" value="TreeGrafter"/>
</dbReference>
<keyword evidence="5" id="KW-1185">Reference proteome</keyword>
<evidence type="ECO:0000313" key="1">
    <source>
        <dbReference type="EMBL" id="MDL0117465.1"/>
    </source>
</evidence>
<evidence type="ECO:0000313" key="3">
    <source>
        <dbReference type="EMBL" id="RTX74727.1"/>
    </source>
</evidence>
<dbReference type="RefSeq" id="WP_025906348.1">
    <property type="nucleotide sequence ID" value="NZ_CP065792.1"/>
</dbReference>
<dbReference type="InterPro" id="IPR036390">
    <property type="entry name" value="WH_DNA-bd_sf"/>
</dbReference>
<gene>
    <name evidence="3" type="ORF">CD117_02045</name>
    <name evidence="2" type="ORF">JRU67_13175</name>
    <name evidence="1" type="ORF">OWO77_10910</name>
</gene>
<dbReference type="EMBL" id="RXWV01000012">
    <property type="protein sequence ID" value="RTX74727.1"/>
    <property type="molecule type" value="Genomic_DNA"/>
</dbReference>
<dbReference type="Gene3D" id="1.10.10.10">
    <property type="entry name" value="Winged helix-like DNA-binding domain superfamily/Winged helix DNA-binding domain"/>
    <property type="match status" value="1"/>
</dbReference>
<reference evidence="2" key="2">
    <citation type="submission" date="2021-02" db="EMBL/GenBank/DDBJ databases">
        <title>cfr and optrA-positive Staphylococcus spp.</title>
        <authorList>
            <person name="Chen L."/>
        </authorList>
    </citation>
    <scope>NUCLEOTIDE SEQUENCE</scope>
    <source>
        <strain evidence="2">GDQ20D70P</strain>
    </source>
</reference>
<reference evidence="1" key="3">
    <citation type="submission" date="2022-09" db="EMBL/GenBank/DDBJ databases">
        <authorList>
            <person name="De Moura G.S."/>
            <person name="Carvalho E."/>
            <person name="Ramos Sanchez E.M."/>
            <person name="Sellera F.P."/>
            <person name="Marques M.F.S."/>
            <person name="Heinemann M.B."/>
            <person name="De Vliegher S."/>
            <person name="Souza F.N."/>
            <person name="Mota R.A."/>
        </authorList>
    </citation>
    <scope>NUCLEOTIDE SEQUENCE</scope>
    <source>
        <strain evidence="1">BR656</strain>
    </source>
</reference>
<evidence type="ECO:0000313" key="2">
    <source>
        <dbReference type="EMBL" id="QRN90980.1"/>
    </source>
</evidence>
<protein>
    <submittedName>
        <fullName evidence="3">Rrf2 family transcriptional regulator</fullName>
    </submittedName>
</protein>
<dbReference type="EMBL" id="JAPNQM010000006">
    <property type="protein sequence ID" value="MDL0117465.1"/>
    <property type="molecule type" value="Genomic_DNA"/>
</dbReference>
<dbReference type="EMBL" id="CP069389">
    <property type="protein sequence ID" value="QRN90980.1"/>
    <property type="molecule type" value="Genomic_DNA"/>
</dbReference>
<accession>A0A8E2VC90</accession>
<reference evidence="1" key="4">
    <citation type="journal article" date="2023" name="Vet. Microbiol.">
        <title>Emergence of livestock-associated Mammaliicoccus sciuri ST71 co-harbouring mecA and mecC genes in Brazil.</title>
        <authorList>
            <person name="de Moura G.S."/>
            <person name="de Carvalho E."/>
            <person name="Ramos Sanchez E.M."/>
            <person name="Sellera F.P."/>
            <person name="Marques M.F.S."/>
            <person name="Heinemann M.B."/>
            <person name="De Vliegher S."/>
            <person name="Souza F.N."/>
            <person name="Mota R.A."/>
        </authorList>
    </citation>
    <scope>NUCLEOTIDE SEQUENCE</scope>
    <source>
        <strain evidence="1">BR656</strain>
    </source>
</reference>
<name>A0A8E2VC90_MAMSC</name>
<dbReference type="InterPro" id="IPR036388">
    <property type="entry name" value="WH-like_DNA-bd_sf"/>
</dbReference>
<sequence length="137" mass="15246">MNTQISVAIHILSLLSVNKEPISSKFIAGSINSNPTLVRKICKYLRNGNLIESQQGKSGYRLAQSADQILLGDVYKLIQDEEHFAKIHQDTNPDCIVGQNIQSALDDVYTQVDQQIIDTLNQTSILDLTSKMTETVQ</sequence>
<organism evidence="3 4">
    <name type="scientific">Mammaliicoccus sciuri</name>
    <name type="common">Staphylococcus sciuri</name>
    <dbReference type="NCBI Taxonomy" id="1296"/>
    <lineage>
        <taxon>Bacteria</taxon>
        <taxon>Bacillati</taxon>
        <taxon>Bacillota</taxon>
        <taxon>Bacilli</taxon>
        <taxon>Bacillales</taxon>
        <taxon>Staphylococcaceae</taxon>
        <taxon>Mammaliicoccus</taxon>
    </lineage>
</organism>
<evidence type="ECO:0000313" key="4">
    <source>
        <dbReference type="Proteomes" id="UP000274792"/>
    </source>
</evidence>
<dbReference type="Pfam" id="PF02082">
    <property type="entry name" value="Rrf2"/>
    <property type="match status" value="1"/>
</dbReference>